<name>A0A8J6UNN9_9BACT</name>
<dbReference type="EMBL" id="JACWUN010000003">
    <property type="protein sequence ID" value="MBD1399839.1"/>
    <property type="molecule type" value="Genomic_DNA"/>
</dbReference>
<protein>
    <recommendedName>
        <fullName evidence="3">Sugar phosphate isomerase/epimerase</fullName>
    </recommendedName>
</protein>
<dbReference type="SUPFAM" id="SSF51658">
    <property type="entry name" value="Xylose isomerase-like"/>
    <property type="match status" value="1"/>
</dbReference>
<sequence>MRIAAPSFIIPAERLANVQYVRGLVEEIELLYFCSRQPEDLPDEQEVTQLALEPLRYNVHLPYDRDLTLVASWSTLQTFVDRLRPLGAQTHTLHLQPQREFFRQLETFAASNAGIISVENSGDDAQLFDQAAALPVDFCVDVGHMIHFRQDVEAVLSRHREQITLLHLHGSDGRRDHRSLKWIDPGLLRTIKQFALEKELTICLEIFQEAGLRESIALLRDL</sequence>
<dbReference type="InterPro" id="IPR036237">
    <property type="entry name" value="Xyl_isomerase-like_sf"/>
</dbReference>
<comment type="caution">
    <text evidence="1">The sequence shown here is derived from an EMBL/GenBank/DDBJ whole genome shotgun (WGS) entry which is preliminary data.</text>
</comment>
<evidence type="ECO:0008006" key="3">
    <source>
        <dbReference type="Google" id="ProtNLM"/>
    </source>
</evidence>
<gene>
    <name evidence="1" type="ORF">ICT70_04065</name>
</gene>
<evidence type="ECO:0000313" key="1">
    <source>
        <dbReference type="EMBL" id="MBD1399839.1"/>
    </source>
</evidence>
<dbReference type="RefSeq" id="WP_191154105.1">
    <property type="nucleotide sequence ID" value="NZ_JACWUN010000003.1"/>
</dbReference>
<organism evidence="1 2">
    <name type="scientific">Pelovirga terrestris</name>
    <dbReference type="NCBI Taxonomy" id="2771352"/>
    <lineage>
        <taxon>Bacteria</taxon>
        <taxon>Pseudomonadati</taxon>
        <taxon>Thermodesulfobacteriota</taxon>
        <taxon>Desulfuromonadia</taxon>
        <taxon>Geobacterales</taxon>
        <taxon>Geobacteraceae</taxon>
        <taxon>Pelovirga</taxon>
    </lineage>
</organism>
<reference evidence="1" key="1">
    <citation type="submission" date="2020-09" db="EMBL/GenBank/DDBJ databases">
        <title>Pelobacter alkaliphilus sp. nov., a novel anaerobic arsenate-reducing bacterium from terrestrial mud volcano.</title>
        <authorList>
            <person name="Khomyakova M.A."/>
            <person name="Merkel A.Y."/>
            <person name="Slobodkin A.I."/>
        </authorList>
    </citation>
    <scope>NUCLEOTIDE SEQUENCE</scope>
    <source>
        <strain evidence="1">M08fum</strain>
    </source>
</reference>
<evidence type="ECO:0000313" key="2">
    <source>
        <dbReference type="Proteomes" id="UP000632828"/>
    </source>
</evidence>
<dbReference type="AlphaFoldDB" id="A0A8J6UNN9"/>
<dbReference type="Proteomes" id="UP000632828">
    <property type="component" value="Unassembled WGS sequence"/>
</dbReference>
<proteinExistence type="predicted"/>
<accession>A0A8J6UNN9</accession>
<dbReference type="NCBIfam" id="NF041277">
    <property type="entry name" value="coba_remo_CbiR"/>
    <property type="match status" value="1"/>
</dbReference>
<keyword evidence="2" id="KW-1185">Reference proteome</keyword>
<dbReference type="Gene3D" id="3.20.20.150">
    <property type="entry name" value="Divalent-metal-dependent TIM barrel enzymes"/>
    <property type="match status" value="1"/>
</dbReference>